<comment type="caution">
    <text evidence="1">The sequence shown here is derived from an EMBL/GenBank/DDBJ whole genome shotgun (WGS) entry which is preliminary data.</text>
</comment>
<dbReference type="InterPro" id="IPR011054">
    <property type="entry name" value="Rudment_hybrid_motif"/>
</dbReference>
<dbReference type="Proteomes" id="UP000823886">
    <property type="component" value="Unassembled WGS sequence"/>
</dbReference>
<dbReference type="GO" id="GO:0009113">
    <property type="term" value="P:purine nucleobase biosynthetic process"/>
    <property type="evidence" value="ECO:0007669"/>
    <property type="project" value="InterPro"/>
</dbReference>
<evidence type="ECO:0000313" key="1">
    <source>
        <dbReference type="EMBL" id="HJC64810.1"/>
    </source>
</evidence>
<reference evidence="1" key="2">
    <citation type="submission" date="2021-04" db="EMBL/GenBank/DDBJ databases">
        <authorList>
            <person name="Gilroy R."/>
        </authorList>
    </citation>
    <scope>NUCLEOTIDE SEQUENCE</scope>
    <source>
        <strain evidence="1">ChiBcec2-3848</strain>
    </source>
</reference>
<dbReference type="AlphaFoldDB" id="A0A9D2TBX1"/>
<dbReference type="Gene3D" id="3.90.600.10">
    <property type="entry name" value="Phosphoribosylglycinamide synthetase, C-terminal domain"/>
    <property type="match status" value="1"/>
</dbReference>
<dbReference type="GO" id="GO:0004637">
    <property type="term" value="F:phosphoribosylamine-glycine ligase activity"/>
    <property type="evidence" value="ECO:0007669"/>
    <property type="project" value="InterPro"/>
</dbReference>
<sequence>LKEARANAYKATEWITFANKYMRHDIGKAIDEA</sequence>
<evidence type="ECO:0000313" key="2">
    <source>
        <dbReference type="Proteomes" id="UP000823886"/>
    </source>
</evidence>
<dbReference type="SUPFAM" id="SSF51246">
    <property type="entry name" value="Rudiment single hybrid motif"/>
    <property type="match status" value="1"/>
</dbReference>
<dbReference type="InterPro" id="IPR037123">
    <property type="entry name" value="PRibGlycinamide_synth_C_sf"/>
</dbReference>
<gene>
    <name evidence="1" type="ORF">H9753_14545</name>
</gene>
<proteinExistence type="predicted"/>
<dbReference type="EMBL" id="DWVZ01000205">
    <property type="protein sequence ID" value="HJC64810.1"/>
    <property type="molecule type" value="Genomic_DNA"/>
</dbReference>
<feature type="non-terminal residue" evidence="1">
    <location>
        <position position="1"/>
    </location>
</feature>
<reference evidence="1" key="1">
    <citation type="journal article" date="2021" name="PeerJ">
        <title>Extensive microbial diversity within the chicken gut microbiome revealed by metagenomics and culture.</title>
        <authorList>
            <person name="Gilroy R."/>
            <person name="Ravi A."/>
            <person name="Getino M."/>
            <person name="Pursley I."/>
            <person name="Horton D.L."/>
            <person name="Alikhan N.F."/>
            <person name="Baker D."/>
            <person name="Gharbi K."/>
            <person name="Hall N."/>
            <person name="Watson M."/>
            <person name="Adriaenssens E.M."/>
            <person name="Foster-Nyarko E."/>
            <person name="Jarju S."/>
            <person name="Secka A."/>
            <person name="Antonio M."/>
            <person name="Oren A."/>
            <person name="Chaudhuri R.R."/>
            <person name="La Ragione R."/>
            <person name="Hildebrand F."/>
            <person name="Pallen M.J."/>
        </authorList>
    </citation>
    <scope>NUCLEOTIDE SEQUENCE</scope>
    <source>
        <strain evidence="1">ChiBcec2-3848</strain>
    </source>
</reference>
<protein>
    <submittedName>
        <fullName evidence="1">Uncharacterized protein</fullName>
    </submittedName>
</protein>
<accession>A0A9D2TBX1</accession>
<name>A0A9D2TBX1_9FIRM</name>
<organism evidence="1 2">
    <name type="scientific">Candidatus Blautia merdavium</name>
    <dbReference type="NCBI Taxonomy" id="2838494"/>
    <lineage>
        <taxon>Bacteria</taxon>
        <taxon>Bacillati</taxon>
        <taxon>Bacillota</taxon>
        <taxon>Clostridia</taxon>
        <taxon>Lachnospirales</taxon>
        <taxon>Lachnospiraceae</taxon>
        <taxon>Blautia</taxon>
    </lineage>
</organism>